<accession>E4NEL5</accession>
<name>E4NEL5_KITSK</name>
<dbReference type="EMBL" id="AP010968">
    <property type="protein sequence ID" value="BAJ29801.1"/>
    <property type="molecule type" value="Genomic_DNA"/>
</dbReference>
<dbReference type="Proteomes" id="UP000007076">
    <property type="component" value="Chromosome"/>
</dbReference>
<dbReference type="KEGG" id="ksk:KSE_40070"/>
<reference evidence="1 2" key="1">
    <citation type="journal article" date="2010" name="DNA Res.">
        <title>Genome sequence of Kitasatospora setae NBRC 14216T: an evolutionary snapshot of the family Streptomycetaceae.</title>
        <authorList>
            <person name="Ichikawa N."/>
            <person name="Oguchi A."/>
            <person name="Ikeda H."/>
            <person name="Ishikawa J."/>
            <person name="Kitani S."/>
            <person name="Watanabe Y."/>
            <person name="Nakamura S."/>
            <person name="Katano Y."/>
            <person name="Kishi E."/>
            <person name="Sasagawa M."/>
            <person name="Ankai A."/>
            <person name="Fukui S."/>
            <person name="Hashimoto Y."/>
            <person name="Kamata S."/>
            <person name="Otoguro M."/>
            <person name="Tanikawa S."/>
            <person name="Nihira T."/>
            <person name="Horinouchi S."/>
            <person name="Ohnishi Y."/>
            <person name="Hayakawa M."/>
            <person name="Kuzuyama T."/>
            <person name="Arisawa A."/>
            <person name="Nomoto F."/>
            <person name="Miura H."/>
            <person name="Takahashi Y."/>
            <person name="Fujita N."/>
        </authorList>
    </citation>
    <scope>NUCLEOTIDE SEQUENCE [LARGE SCALE GENOMIC DNA]</scope>
    <source>
        <strain evidence="2">ATCC 33774 / DSM 43861 / JCM 3304 / KCC A-0304 / NBRC 14216 / KM-6054</strain>
    </source>
</reference>
<organism evidence="1 2">
    <name type="scientific">Kitasatospora setae (strain ATCC 33774 / DSM 43861 / JCM 3304 / KCC A-0304 / NBRC 14216 / KM-6054)</name>
    <name type="common">Streptomyces setae</name>
    <dbReference type="NCBI Taxonomy" id="452652"/>
    <lineage>
        <taxon>Bacteria</taxon>
        <taxon>Bacillati</taxon>
        <taxon>Actinomycetota</taxon>
        <taxon>Actinomycetes</taxon>
        <taxon>Kitasatosporales</taxon>
        <taxon>Streptomycetaceae</taxon>
        <taxon>Kitasatospora</taxon>
    </lineage>
</organism>
<keyword evidence="2" id="KW-1185">Reference proteome</keyword>
<dbReference type="AlphaFoldDB" id="E4NEL5"/>
<dbReference type="PATRIC" id="fig|452652.3.peg.4003"/>
<protein>
    <submittedName>
        <fullName evidence="1">Uncharacterized protein</fullName>
    </submittedName>
</protein>
<proteinExistence type="predicted"/>
<evidence type="ECO:0000313" key="1">
    <source>
        <dbReference type="EMBL" id="BAJ29801.1"/>
    </source>
</evidence>
<dbReference type="STRING" id="452652.KSE_40070"/>
<evidence type="ECO:0000313" key="2">
    <source>
        <dbReference type="Proteomes" id="UP000007076"/>
    </source>
</evidence>
<gene>
    <name evidence="1" type="ordered locus">KSE_40070</name>
</gene>
<sequence>MLAVLWPPCTCSAGVCGRRIPVFRWEDGEEPTADDMEELANDIADHLLPGGV</sequence>
<dbReference type="HOGENOM" id="CLU_3080797_0_0_11"/>
<dbReference type="RefSeq" id="WP_014137106.1">
    <property type="nucleotide sequence ID" value="NC_016109.1"/>
</dbReference>